<accession>A0A0G1GTV0</accession>
<evidence type="ECO:0000313" key="3">
    <source>
        <dbReference type="Proteomes" id="UP000034617"/>
    </source>
</evidence>
<gene>
    <name evidence="2" type="ORF">UW22_C0014G0004</name>
</gene>
<reference evidence="2 3" key="1">
    <citation type="journal article" date="2015" name="Nature">
        <title>rRNA introns, odd ribosomes, and small enigmatic genomes across a large radiation of phyla.</title>
        <authorList>
            <person name="Brown C.T."/>
            <person name="Hug L.A."/>
            <person name="Thomas B.C."/>
            <person name="Sharon I."/>
            <person name="Castelle C.J."/>
            <person name="Singh A."/>
            <person name="Wilkins M.J."/>
            <person name="Williams K.H."/>
            <person name="Banfield J.F."/>
        </authorList>
    </citation>
    <scope>NUCLEOTIDE SEQUENCE [LARGE SCALE GENOMIC DNA]</scope>
</reference>
<comment type="caution">
    <text evidence="2">The sequence shown here is derived from an EMBL/GenBank/DDBJ whole genome shotgun (WGS) entry which is preliminary data.</text>
</comment>
<sequence length="83" mass="9540">MQGISHIENEHPLPPGAYVFEPEKPDPTAVDRLFEELSWIADPQTLSVVWVARERHAIEHGLPFRAPQQSFISRLFKALSFEM</sequence>
<name>A0A0G1GTV0_9BACT</name>
<dbReference type="Proteomes" id="UP000034617">
    <property type="component" value="Unassembled WGS sequence"/>
</dbReference>
<evidence type="ECO:0000313" key="2">
    <source>
        <dbReference type="EMBL" id="KKT38045.1"/>
    </source>
</evidence>
<organism evidence="2 3">
    <name type="scientific">Candidatus Gottesmanbacteria bacterium GW2011_GWB1_44_11c</name>
    <dbReference type="NCBI Taxonomy" id="1618447"/>
    <lineage>
        <taxon>Bacteria</taxon>
        <taxon>Candidatus Gottesmaniibacteriota</taxon>
    </lineage>
</organism>
<dbReference type="EMBL" id="LCHM01000014">
    <property type="protein sequence ID" value="KKT38045.1"/>
    <property type="molecule type" value="Genomic_DNA"/>
</dbReference>
<protein>
    <submittedName>
        <fullName evidence="2">Uncharacterized protein</fullName>
    </submittedName>
</protein>
<proteinExistence type="predicted"/>
<dbReference type="AlphaFoldDB" id="A0A0G1GTV0"/>
<feature type="region of interest" description="Disordered" evidence="1">
    <location>
        <begin position="1"/>
        <end position="21"/>
    </location>
</feature>
<evidence type="ECO:0000256" key="1">
    <source>
        <dbReference type="SAM" id="MobiDB-lite"/>
    </source>
</evidence>